<dbReference type="Proteomes" id="UP000299102">
    <property type="component" value="Unassembled WGS sequence"/>
</dbReference>
<dbReference type="AlphaFoldDB" id="A0A4C2AC78"/>
<organism evidence="1 2">
    <name type="scientific">Eumeta variegata</name>
    <name type="common">Bagworm moth</name>
    <name type="synonym">Eumeta japonica</name>
    <dbReference type="NCBI Taxonomy" id="151549"/>
    <lineage>
        <taxon>Eukaryota</taxon>
        <taxon>Metazoa</taxon>
        <taxon>Ecdysozoa</taxon>
        <taxon>Arthropoda</taxon>
        <taxon>Hexapoda</taxon>
        <taxon>Insecta</taxon>
        <taxon>Pterygota</taxon>
        <taxon>Neoptera</taxon>
        <taxon>Endopterygota</taxon>
        <taxon>Lepidoptera</taxon>
        <taxon>Glossata</taxon>
        <taxon>Ditrysia</taxon>
        <taxon>Tineoidea</taxon>
        <taxon>Psychidae</taxon>
        <taxon>Oiketicinae</taxon>
        <taxon>Eumeta</taxon>
    </lineage>
</organism>
<reference evidence="1 2" key="1">
    <citation type="journal article" date="2019" name="Commun. Biol.">
        <title>The bagworm genome reveals a unique fibroin gene that provides high tensile strength.</title>
        <authorList>
            <person name="Kono N."/>
            <person name="Nakamura H."/>
            <person name="Ohtoshi R."/>
            <person name="Tomita M."/>
            <person name="Numata K."/>
            <person name="Arakawa K."/>
        </authorList>
    </citation>
    <scope>NUCLEOTIDE SEQUENCE [LARGE SCALE GENOMIC DNA]</scope>
</reference>
<evidence type="ECO:0000313" key="2">
    <source>
        <dbReference type="Proteomes" id="UP000299102"/>
    </source>
</evidence>
<dbReference type="EMBL" id="BGZK01002836">
    <property type="protein sequence ID" value="GBP96799.1"/>
    <property type="molecule type" value="Genomic_DNA"/>
</dbReference>
<evidence type="ECO:0000313" key="1">
    <source>
        <dbReference type="EMBL" id="GBP96799.1"/>
    </source>
</evidence>
<gene>
    <name evidence="1" type="ORF">EVAR_70637_1</name>
</gene>
<accession>A0A4C2AC78</accession>
<proteinExistence type="predicted"/>
<name>A0A4C2AC78_EUMVA</name>
<keyword evidence="2" id="KW-1185">Reference proteome</keyword>
<protein>
    <submittedName>
        <fullName evidence="1">Uncharacterized protein</fullName>
    </submittedName>
</protein>
<sequence>MTVSYVAHLPGGISTDTRRCRREIENEESEQELSLESIDFSPTWWYFDETLEDAAERLRMKRKVNKNLA</sequence>
<comment type="caution">
    <text evidence="1">The sequence shown here is derived from an EMBL/GenBank/DDBJ whole genome shotgun (WGS) entry which is preliminary data.</text>
</comment>